<comment type="caution">
    <text evidence="3">The sequence shown here is derived from an EMBL/GenBank/DDBJ whole genome shotgun (WGS) entry which is preliminary data.</text>
</comment>
<keyword evidence="4" id="KW-1185">Reference proteome</keyword>
<gene>
    <name evidence="3" type="ORF">Pma05_62300</name>
</gene>
<feature type="domain" description="Roadblock/LAMTOR2" evidence="2">
    <location>
        <begin position="43"/>
        <end position="133"/>
    </location>
</feature>
<dbReference type="Proteomes" id="UP000621500">
    <property type="component" value="Unassembled WGS sequence"/>
</dbReference>
<proteinExistence type="predicted"/>
<dbReference type="SUPFAM" id="SSF103196">
    <property type="entry name" value="Roadblock/LC7 domain"/>
    <property type="match status" value="1"/>
</dbReference>
<reference evidence="3 4" key="1">
    <citation type="submission" date="2021-01" db="EMBL/GenBank/DDBJ databases">
        <title>Whole genome shotgun sequence of Plantactinospora mayteni NBRC 109088.</title>
        <authorList>
            <person name="Komaki H."/>
            <person name="Tamura T."/>
        </authorList>
    </citation>
    <scope>NUCLEOTIDE SEQUENCE [LARGE SCALE GENOMIC DNA]</scope>
    <source>
        <strain evidence="3 4">NBRC 109088</strain>
    </source>
</reference>
<evidence type="ECO:0000259" key="2">
    <source>
        <dbReference type="SMART" id="SM00960"/>
    </source>
</evidence>
<dbReference type="SMART" id="SM00960">
    <property type="entry name" value="Robl_LC7"/>
    <property type="match status" value="1"/>
</dbReference>
<feature type="region of interest" description="Disordered" evidence="1">
    <location>
        <begin position="1"/>
        <end position="22"/>
    </location>
</feature>
<dbReference type="Gene3D" id="3.30.450.30">
    <property type="entry name" value="Dynein light chain 2a, cytoplasmic"/>
    <property type="match status" value="1"/>
</dbReference>
<accession>A0ABQ4EYF8</accession>
<name>A0ABQ4EYF8_9ACTN</name>
<dbReference type="Pfam" id="PF03259">
    <property type="entry name" value="Robl_LC7"/>
    <property type="match status" value="1"/>
</dbReference>
<evidence type="ECO:0000313" key="3">
    <source>
        <dbReference type="EMBL" id="GIG99657.1"/>
    </source>
</evidence>
<dbReference type="EMBL" id="BONX01000046">
    <property type="protein sequence ID" value="GIG99657.1"/>
    <property type="molecule type" value="Genomic_DNA"/>
</dbReference>
<organism evidence="3 4">
    <name type="scientific">Plantactinospora mayteni</name>
    <dbReference type="NCBI Taxonomy" id="566021"/>
    <lineage>
        <taxon>Bacteria</taxon>
        <taxon>Bacillati</taxon>
        <taxon>Actinomycetota</taxon>
        <taxon>Actinomycetes</taxon>
        <taxon>Micromonosporales</taxon>
        <taxon>Micromonosporaceae</taxon>
        <taxon>Plantactinospora</taxon>
    </lineage>
</organism>
<sequence length="163" mass="17422">MSTLDNPERTLPRRVAEARSDQVADERYGAPVPRLDRLPHVAIDTVLSDLRLLIPGVRGCVLGGVDGLLITHNLPEDADPWDLAALAATSFGIGRQVGLRLRQGAFRESTVRSQDGYLSVYMAGPSALLGVIGEDAINVARLHLHAPTAAERLAALLATARDS</sequence>
<evidence type="ECO:0000313" key="4">
    <source>
        <dbReference type="Proteomes" id="UP000621500"/>
    </source>
</evidence>
<protein>
    <recommendedName>
        <fullName evidence="2">Roadblock/LAMTOR2 domain-containing protein</fullName>
    </recommendedName>
</protein>
<evidence type="ECO:0000256" key="1">
    <source>
        <dbReference type="SAM" id="MobiDB-lite"/>
    </source>
</evidence>
<dbReference type="InterPro" id="IPR004942">
    <property type="entry name" value="Roadblock/LAMTOR2_dom"/>
</dbReference>